<keyword evidence="9" id="KW-0234">DNA repair</keyword>
<evidence type="ECO:0000256" key="4">
    <source>
        <dbReference type="ARBA" id="ARBA00022801"/>
    </source>
</evidence>
<dbReference type="InterPro" id="IPR027417">
    <property type="entry name" value="P-loop_NTPase"/>
</dbReference>
<evidence type="ECO:0000259" key="16">
    <source>
        <dbReference type="PROSITE" id="PS51217"/>
    </source>
</evidence>
<evidence type="ECO:0000256" key="9">
    <source>
        <dbReference type="ARBA" id="ARBA00023204"/>
    </source>
</evidence>
<dbReference type="Gene3D" id="1.10.486.10">
    <property type="entry name" value="PCRA, domain 4"/>
    <property type="match status" value="1"/>
</dbReference>
<dbReference type="PROSITE" id="PS51217">
    <property type="entry name" value="UVRD_HELICASE_CTER"/>
    <property type="match status" value="1"/>
</dbReference>
<evidence type="ECO:0000256" key="10">
    <source>
        <dbReference type="ARBA" id="ARBA00023235"/>
    </source>
</evidence>
<reference evidence="18" key="1">
    <citation type="submission" date="2017-09" db="EMBL/GenBank/DDBJ databases">
        <title>Depth-based differentiation of microbial function through sediment-hosted aquifers and enrichment of novel symbionts in the deep terrestrial subsurface.</title>
        <authorList>
            <person name="Probst A.J."/>
            <person name="Ladd B."/>
            <person name="Jarett J.K."/>
            <person name="Geller-Mcgrath D.E."/>
            <person name="Sieber C.M.K."/>
            <person name="Emerson J.B."/>
            <person name="Anantharaman K."/>
            <person name="Thomas B.C."/>
            <person name="Malmstrom R."/>
            <person name="Stieglmeier M."/>
            <person name="Klingl A."/>
            <person name="Woyke T."/>
            <person name="Ryan C.M."/>
            <person name="Banfield J.F."/>
        </authorList>
    </citation>
    <scope>NUCLEOTIDE SEQUENCE [LARGE SCALE GENOMIC DNA]</scope>
</reference>
<dbReference type="PANTHER" id="PTHR11070">
    <property type="entry name" value="UVRD / RECB / PCRA DNA HELICASE FAMILY MEMBER"/>
    <property type="match status" value="1"/>
</dbReference>
<dbReference type="AlphaFoldDB" id="A0A2M7ARS7"/>
<dbReference type="Pfam" id="PF12705">
    <property type="entry name" value="PDDEXK_1"/>
    <property type="match status" value="1"/>
</dbReference>
<evidence type="ECO:0000256" key="1">
    <source>
        <dbReference type="ARBA" id="ARBA00022722"/>
    </source>
</evidence>
<protein>
    <recommendedName>
        <fullName evidence="12">DNA 3'-5' helicase</fullName>
        <ecNumber evidence="12">5.6.2.4</ecNumber>
    </recommendedName>
</protein>
<keyword evidence="6" id="KW-0269">Exonuclease</keyword>
<dbReference type="GO" id="GO:0043138">
    <property type="term" value="F:3'-5' DNA helicase activity"/>
    <property type="evidence" value="ECO:0007669"/>
    <property type="project" value="UniProtKB-EC"/>
</dbReference>
<keyword evidence="7 14" id="KW-0067">ATP-binding</keyword>
<dbReference type="GO" id="GO:0003677">
    <property type="term" value="F:DNA binding"/>
    <property type="evidence" value="ECO:0007669"/>
    <property type="project" value="UniProtKB-KW"/>
</dbReference>
<dbReference type="SUPFAM" id="SSF52540">
    <property type="entry name" value="P-loop containing nucleoside triphosphate hydrolases"/>
    <property type="match status" value="1"/>
</dbReference>
<evidence type="ECO:0000256" key="8">
    <source>
        <dbReference type="ARBA" id="ARBA00023125"/>
    </source>
</evidence>
<evidence type="ECO:0000256" key="12">
    <source>
        <dbReference type="ARBA" id="ARBA00034808"/>
    </source>
</evidence>
<keyword evidence="10" id="KW-0413">Isomerase</keyword>
<dbReference type="CDD" id="cd17932">
    <property type="entry name" value="DEXQc_UvrD"/>
    <property type="match status" value="1"/>
</dbReference>
<dbReference type="InterPro" id="IPR014016">
    <property type="entry name" value="UvrD-like_ATP-bd"/>
</dbReference>
<keyword evidence="8" id="KW-0238">DNA-binding</keyword>
<evidence type="ECO:0000256" key="5">
    <source>
        <dbReference type="ARBA" id="ARBA00022806"/>
    </source>
</evidence>
<evidence type="ECO:0000259" key="15">
    <source>
        <dbReference type="PROSITE" id="PS51198"/>
    </source>
</evidence>
<keyword evidence="1" id="KW-0540">Nuclease</keyword>
<proteinExistence type="predicted"/>
<comment type="catalytic activity">
    <reaction evidence="11">
        <text>Couples ATP hydrolysis with the unwinding of duplex DNA by translocating in the 3'-5' direction.</text>
        <dbReference type="EC" id="5.6.2.4"/>
    </reaction>
</comment>
<keyword evidence="4 14" id="KW-0378">Hydrolase</keyword>
<feature type="domain" description="UvrD-like helicase ATP-binding" evidence="15">
    <location>
        <begin position="10"/>
        <end position="375"/>
    </location>
</feature>
<comment type="catalytic activity">
    <reaction evidence="13">
        <text>ATP + H2O = ADP + phosphate + H(+)</text>
        <dbReference type="Rhea" id="RHEA:13065"/>
        <dbReference type="ChEBI" id="CHEBI:15377"/>
        <dbReference type="ChEBI" id="CHEBI:15378"/>
        <dbReference type="ChEBI" id="CHEBI:30616"/>
        <dbReference type="ChEBI" id="CHEBI:43474"/>
        <dbReference type="ChEBI" id="CHEBI:456216"/>
        <dbReference type="EC" id="5.6.2.4"/>
    </reaction>
</comment>
<keyword evidence="3" id="KW-0227">DNA damage</keyword>
<evidence type="ECO:0000256" key="11">
    <source>
        <dbReference type="ARBA" id="ARBA00034617"/>
    </source>
</evidence>
<evidence type="ECO:0000256" key="2">
    <source>
        <dbReference type="ARBA" id="ARBA00022741"/>
    </source>
</evidence>
<dbReference type="PANTHER" id="PTHR11070:SF2">
    <property type="entry name" value="ATP-DEPENDENT DNA HELICASE SRS2"/>
    <property type="match status" value="1"/>
</dbReference>
<dbReference type="InterPro" id="IPR000212">
    <property type="entry name" value="DNA_helicase_UvrD/REP"/>
</dbReference>
<dbReference type="EC" id="5.6.2.4" evidence="12"/>
<evidence type="ECO:0000256" key="3">
    <source>
        <dbReference type="ARBA" id="ARBA00022763"/>
    </source>
</evidence>
<dbReference type="Pfam" id="PF13361">
    <property type="entry name" value="UvrD_C"/>
    <property type="match status" value="1"/>
</dbReference>
<evidence type="ECO:0000313" key="18">
    <source>
        <dbReference type="Proteomes" id="UP000231407"/>
    </source>
</evidence>
<organism evidence="17 18">
    <name type="scientific">Candidatus Shapirobacteria bacterium CG06_land_8_20_14_3_00_40_12</name>
    <dbReference type="NCBI Taxonomy" id="1974881"/>
    <lineage>
        <taxon>Bacteria</taxon>
        <taxon>Candidatus Shapironibacteriota</taxon>
    </lineage>
</organism>
<dbReference type="PROSITE" id="PS51198">
    <property type="entry name" value="UVRD_HELICASE_ATP_BIND"/>
    <property type="match status" value="1"/>
</dbReference>
<gene>
    <name evidence="17" type="ORF">COS78_02855</name>
</gene>
<evidence type="ECO:0000313" key="17">
    <source>
        <dbReference type="EMBL" id="PIU73328.1"/>
    </source>
</evidence>
<keyword evidence="5 14" id="KW-0347">Helicase</keyword>
<evidence type="ECO:0000256" key="7">
    <source>
        <dbReference type="ARBA" id="ARBA00022840"/>
    </source>
</evidence>
<dbReference type="InterPro" id="IPR038726">
    <property type="entry name" value="PDDEXK_AddAB-type"/>
</dbReference>
<sequence>MATSFEIEYQKLNPEQKKAVDTIEGPVLVVAGAGTGKTQVIALRIGNILKQTQVNPGNILCLTFTDSAALNMRARLLSLIGAGANSIRVNTFHAFCQSIIRSNPQHFFQFNIDSEPLDKIETIQIIRRLIDALPSDSPLKTPNDTYYYQSALISALESLKKENISPSLYQSLVSGEQKYLEIVKPFYDQLKSITAYPKNLDTIASIINKIIHLKELNSTYQTKISSLLKDLTSAKDLKSTLTGFYENVVSQYPKHLALSEIFPGYQKELSVRHRFDFDDMILSVIDAFKNNPSLLSSYQEKFQYILVDEFQDTSASQNEIISLLCSGQDLPNIFVVGDDDQSIFRFQGASVENVYNFYQTYKTTPLVLRNNYRSHRLILDSTTSLISRNLNRIATQIKGIDKSLIAARSYNPDPINLYRADSQIEESYWVASQIKKLIDAGVSPQKIAVLFRNNADIFDLLPALSALKIKYVKDFGTNILQQPLILQLFDLLKLLSRPDDTILKNKVLNFSFLSFPSLSLYRYFHDPKSPKLSLKFKKHLTKFEKRLSRFQKLKANLPPDKLFNLAIRRFKYLKYILKHQDIESLKQLNRLYSEFKIQRSATPLSFDDVVARLFVYIDNNLSLVSPPLLSDDPRSIRLLTVHKAKGLEFEHVFLIKNLAARWESARGLNKITLPLGVLRSEPLTANIDLELEESRRLFYVALTRAQNQIYLSYTKINPEGREQPPTRFLSEIDPQFIEIQGPDSQIEVDSLRSRFSPKETKIQSANLRDYLKYFFDHLYRLNISHINSYHKCPFCFFINTILRLPKSKNSSLSFGTSVHGALAYLNSTPKLPSLDELLVIFDKNLARELLTPLDLVTLSKRGHEALTLYYQHYLSEFGGKCLVEHDFKPYLADIDKIPITGKIDKIEILSGHNVNVVDFKTGSPDNKYKELKPDGDYFRQLVFYKILADHSPGFGYNVISGTIDFVETKANGSFAKHSFKITPGAISDMETVIKDVYSKITSFKFSPSATCPDPDHLHHLFNKYFRS</sequence>
<dbReference type="InterPro" id="IPR014017">
    <property type="entry name" value="DNA_helicase_UvrD-like_C"/>
</dbReference>
<dbReference type="EMBL" id="PEWA01000038">
    <property type="protein sequence ID" value="PIU73328.1"/>
    <property type="molecule type" value="Genomic_DNA"/>
</dbReference>
<comment type="caution">
    <text evidence="17">The sequence shown here is derived from an EMBL/GenBank/DDBJ whole genome shotgun (WGS) entry which is preliminary data.</text>
</comment>
<evidence type="ECO:0000256" key="14">
    <source>
        <dbReference type="PROSITE-ProRule" id="PRU00560"/>
    </source>
</evidence>
<evidence type="ECO:0000256" key="6">
    <source>
        <dbReference type="ARBA" id="ARBA00022839"/>
    </source>
</evidence>
<dbReference type="Pfam" id="PF00580">
    <property type="entry name" value="UvrD-helicase"/>
    <property type="match status" value="1"/>
</dbReference>
<dbReference type="Gene3D" id="3.40.50.300">
    <property type="entry name" value="P-loop containing nucleotide triphosphate hydrolases"/>
    <property type="match status" value="3"/>
</dbReference>
<keyword evidence="2 14" id="KW-0547">Nucleotide-binding</keyword>
<feature type="binding site" evidence="14">
    <location>
        <begin position="31"/>
        <end position="38"/>
    </location>
    <ligand>
        <name>ATP</name>
        <dbReference type="ChEBI" id="CHEBI:30616"/>
    </ligand>
</feature>
<feature type="domain" description="UvrD-like helicase C-terminal" evidence="16">
    <location>
        <begin position="376"/>
        <end position="646"/>
    </location>
</feature>
<dbReference type="Gene3D" id="3.90.320.10">
    <property type="match status" value="1"/>
</dbReference>
<accession>A0A2M7ARS7</accession>
<dbReference type="GO" id="GO:0005524">
    <property type="term" value="F:ATP binding"/>
    <property type="evidence" value="ECO:0007669"/>
    <property type="project" value="UniProtKB-UniRule"/>
</dbReference>
<dbReference type="GO" id="GO:0000725">
    <property type="term" value="P:recombinational repair"/>
    <property type="evidence" value="ECO:0007669"/>
    <property type="project" value="TreeGrafter"/>
</dbReference>
<evidence type="ECO:0000256" key="13">
    <source>
        <dbReference type="ARBA" id="ARBA00048988"/>
    </source>
</evidence>
<dbReference type="Proteomes" id="UP000231407">
    <property type="component" value="Unassembled WGS sequence"/>
</dbReference>
<dbReference type="GO" id="GO:0004527">
    <property type="term" value="F:exonuclease activity"/>
    <property type="evidence" value="ECO:0007669"/>
    <property type="project" value="UniProtKB-KW"/>
</dbReference>
<name>A0A2M7ARS7_9BACT</name>
<dbReference type="InterPro" id="IPR011604">
    <property type="entry name" value="PDDEXK-like_dom_sf"/>
</dbReference>